<feature type="binding site" evidence="12">
    <location>
        <position position="107"/>
    </location>
    <ligand>
        <name>CoA</name>
        <dbReference type="ChEBI" id="CHEBI:57287"/>
    </ligand>
</feature>
<evidence type="ECO:0000313" key="17">
    <source>
        <dbReference type="Proteomes" id="UP000306113"/>
    </source>
</evidence>
<dbReference type="Gene3D" id="3.90.470.20">
    <property type="entry name" value="4'-phosphopantetheinyl transferase domain"/>
    <property type="match status" value="1"/>
</dbReference>
<evidence type="ECO:0000259" key="15">
    <source>
        <dbReference type="Pfam" id="PF17837"/>
    </source>
</evidence>
<dbReference type="GO" id="GO:0009239">
    <property type="term" value="P:enterobactin biosynthetic process"/>
    <property type="evidence" value="ECO:0007669"/>
    <property type="project" value="UniProtKB-UniPathway"/>
</dbReference>
<protein>
    <recommendedName>
        <fullName evidence="5">Enterobactin synthase component D</fullName>
    </recommendedName>
    <alternativeName>
        <fullName evidence="8">4'-phosphopantetheinyl transferase EntD</fullName>
    </alternativeName>
    <alternativeName>
        <fullName evidence="9">Enterochelin synthase D</fullName>
    </alternativeName>
</protein>
<sequence>MTPDRIISLFDCPVGVGVSDPRRPSGFLYPEEMTHVTQAVPKRRMEFTAGRTAAREALSALGGPLVPILPDADRVPQWPRGYVGSITHCDDLCLAVVTRAARTLGLDVEDDSDLPEDLWDEILLPEERASVLTAQHPGQMAKLVFSAKEAAYKAQFPISRTLYGFHDMQVTWDRAGQFSARFRISAGPFRPGNALDGRFAIDSGHIVTAVTLA</sequence>
<dbReference type="EMBL" id="SSMD01000001">
    <property type="protein sequence ID" value="THD76736.1"/>
    <property type="molecule type" value="Genomic_DNA"/>
</dbReference>
<feature type="domain" description="4'-phosphopantetheinyl transferase" evidence="14">
    <location>
        <begin position="104"/>
        <end position="185"/>
    </location>
</feature>
<comment type="catalytic activity">
    <reaction evidence="11">
        <text>apo-[peptidyl-carrier protein] + CoA = holo-[peptidyl-carrier protein] + adenosine 3',5'-bisphosphate + H(+)</text>
        <dbReference type="Rhea" id="RHEA:46228"/>
        <dbReference type="Rhea" id="RHEA-COMP:11479"/>
        <dbReference type="Rhea" id="RHEA-COMP:11480"/>
        <dbReference type="ChEBI" id="CHEBI:15378"/>
        <dbReference type="ChEBI" id="CHEBI:29999"/>
        <dbReference type="ChEBI" id="CHEBI:57287"/>
        <dbReference type="ChEBI" id="CHEBI:58343"/>
        <dbReference type="ChEBI" id="CHEBI:64479"/>
    </reaction>
</comment>
<dbReference type="InterPro" id="IPR037143">
    <property type="entry name" value="4-PPantetheinyl_Trfase_dom_sf"/>
</dbReference>
<dbReference type="GO" id="GO:0000287">
    <property type="term" value="F:magnesium ion binding"/>
    <property type="evidence" value="ECO:0007669"/>
    <property type="project" value="InterPro"/>
</dbReference>
<dbReference type="Pfam" id="PF17837">
    <property type="entry name" value="4PPT_N"/>
    <property type="match status" value="1"/>
</dbReference>
<comment type="cofactor">
    <cofactor evidence="13">
        <name>Mg(2+)</name>
        <dbReference type="ChEBI" id="CHEBI:18420"/>
    </cofactor>
</comment>
<dbReference type="GO" id="GO:0009366">
    <property type="term" value="C:enterobactin synthetase complex"/>
    <property type="evidence" value="ECO:0007669"/>
    <property type="project" value="InterPro"/>
</dbReference>
<comment type="subunit">
    <text evidence="4">EntB, EntD, EntE, and EntF form a multienzyme complex called enterobactin synthase.</text>
</comment>
<reference evidence="16 17" key="1">
    <citation type="submission" date="2019-04" db="EMBL/GenBank/DDBJ databases">
        <title>Draft genome sequence of Youngimonas vesicularis.</title>
        <authorList>
            <person name="Hameed A."/>
        </authorList>
    </citation>
    <scope>NUCLEOTIDE SEQUENCE [LARGE SCALE GENOMIC DNA]</scope>
    <source>
        <strain evidence="16 17">CC-AMW-E</strain>
    </source>
</reference>
<evidence type="ECO:0000256" key="12">
    <source>
        <dbReference type="PIRSR" id="PIRSR603542-1"/>
    </source>
</evidence>
<comment type="function">
    <text evidence="1">Involved in the biosynthesis of the siderophore enterobactin (enterochelin), which is a macrocyclic trimeric lactone of N-(2,3-dihydroxybenzoyl)-serine. The serine trilactone serves as a scaffolding for the three catechol functionalities that provide hexadentate coordination for the tightly ligated iron(2+) atoms. Plays an essential role in the assembly of the enterobactin by catalyzing the transfer of the 4'-phosphopantetheine (Ppant) moiety from coenzyme A to the apo-domains of both EntB (ArCP domain) and EntF (PCP domain) to yield their holo-forms which make them competent for the activation of 2,3-dihydroxybenzoate (DHB) and L-serine, respectively.</text>
</comment>
<evidence type="ECO:0000256" key="10">
    <source>
        <dbReference type="ARBA" id="ARBA00049176"/>
    </source>
</evidence>
<dbReference type="GO" id="GO:0005886">
    <property type="term" value="C:plasma membrane"/>
    <property type="evidence" value="ECO:0007669"/>
    <property type="project" value="TreeGrafter"/>
</dbReference>
<feature type="binding site" evidence="13">
    <location>
        <position position="107"/>
    </location>
    <ligand>
        <name>Mg(2+)</name>
        <dbReference type="ChEBI" id="CHEBI:18420"/>
    </ligand>
</feature>
<comment type="catalytic activity">
    <reaction evidence="10">
        <text>apo-[aryl-carrier protein] + CoA = holo-[aryl-carrier protein] + adenosine 3',5'-bisphosphate + H(+)</text>
        <dbReference type="Rhea" id="RHEA:48404"/>
        <dbReference type="Rhea" id="RHEA-COMP:15903"/>
        <dbReference type="Rhea" id="RHEA-COMP:17557"/>
        <dbReference type="ChEBI" id="CHEBI:15378"/>
        <dbReference type="ChEBI" id="CHEBI:29999"/>
        <dbReference type="ChEBI" id="CHEBI:57287"/>
        <dbReference type="ChEBI" id="CHEBI:58343"/>
        <dbReference type="ChEBI" id="CHEBI:64479"/>
    </reaction>
</comment>
<name>A0A4S3MEL1_9RHOB</name>
<dbReference type="SUPFAM" id="SSF56214">
    <property type="entry name" value="4'-phosphopantetheinyl transferase"/>
    <property type="match status" value="1"/>
</dbReference>
<dbReference type="InterPro" id="IPR041354">
    <property type="entry name" value="4PPT_N"/>
</dbReference>
<dbReference type="PANTHER" id="PTHR38096">
    <property type="entry name" value="ENTEROBACTIN SYNTHASE COMPONENT D"/>
    <property type="match status" value="1"/>
</dbReference>
<evidence type="ECO:0000256" key="8">
    <source>
        <dbReference type="ARBA" id="ARBA00029894"/>
    </source>
</evidence>
<evidence type="ECO:0000256" key="2">
    <source>
        <dbReference type="ARBA" id="ARBA00004993"/>
    </source>
</evidence>
<dbReference type="Proteomes" id="UP000306113">
    <property type="component" value="Unassembled WGS sequence"/>
</dbReference>
<dbReference type="OrthoDB" id="8210607at2"/>
<proteinExistence type="inferred from homology"/>
<dbReference type="InterPro" id="IPR008278">
    <property type="entry name" value="4-PPantetheinyl_Trfase_dom"/>
</dbReference>
<feature type="binding site" evidence="12">
    <location>
        <begin position="87"/>
        <end position="88"/>
    </location>
    <ligand>
        <name>CoA</name>
        <dbReference type="ChEBI" id="CHEBI:57287"/>
    </ligand>
</feature>
<dbReference type="PRINTS" id="PR01399">
    <property type="entry name" value="ENTSNTHTASED"/>
</dbReference>
<dbReference type="UniPathway" id="UPA00017"/>
<feature type="binding site" evidence="13">
    <location>
        <position position="109"/>
    </location>
    <ligand>
        <name>Mg(2+)</name>
        <dbReference type="ChEBI" id="CHEBI:18420"/>
    </ligand>
</feature>
<evidence type="ECO:0000256" key="5">
    <source>
        <dbReference type="ARBA" id="ARBA00019087"/>
    </source>
</evidence>
<feature type="binding site" evidence="12">
    <location>
        <position position="153"/>
    </location>
    <ligand>
        <name>CoA</name>
        <dbReference type="ChEBI" id="CHEBI:57287"/>
    </ligand>
</feature>
<gene>
    <name evidence="16" type="ORF">E7681_02530</name>
</gene>
<dbReference type="AlphaFoldDB" id="A0A4S3MEL1"/>
<feature type="domain" description="4'-phosphopantetheinyl transferase N-terminal" evidence="15">
    <location>
        <begin position="31"/>
        <end position="98"/>
    </location>
</feature>
<evidence type="ECO:0000256" key="13">
    <source>
        <dbReference type="PIRSR" id="PIRSR603542-2"/>
    </source>
</evidence>
<evidence type="ECO:0000256" key="1">
    <source>
        <dbReference type="ARBA" id="ARBA00003937"/>
    </source>
</evidence>
<evidence type="ECO:0000256" key="11">
    <source>
        <dbReference type="ARBA" id="ARBA00049191"/>
    </source>
</evidence>
<evidence type="ECO:0000259" key="14">
    <source>
        <dbReference type="Pfam" id="PF01648"/>
    </source>
</evidence>
<evidence type="ECO:0000256" key="4">
    <source>
        <dbReference type="ARBA" id="ARBA00011503"/>
    </source>
</evidence>
<dbReference type="Pfam" id="PF01648">
    <property type="entry name" value="ACPS"/>
    <property type="match status" value="1"/>
</dbReference>
<comment type="pathway">
    <text evidence="2">Siderophore biosynthesis; enterobactin biosynthesis.</text>
</comment>
<evidence type="ECO:0000313" key="16">
    <source>
        <dbReference type="EMBL" id="THD76736.1"/>
    </source>
</evidence>
<evidence type="ECO:0000256" key="6">
    <source>
        <dbReference type="ARBA" id="ARBA00022679"/>
    </source>
</evidence>
<feature type="binding site" evidence="12">
    <location>
        <position position="43"/>
    </location>
    <ligand>
        <name>CoA</name>
        <dbReference type="ChEBI" id="CHEBI:57287"/>
    </ligand>
</feature>
<evidence type="ECO:0000256" key="9">
    <source>
        <dbReference type="ARBA" id="ARBA00031996"/>
    </source>
</evidence>
<keyword evidence="13" id="KW-0460">Magnesium</keyword>
<comment type="similarity">
    <text evidence="3">Belongs to the P-Pant transferase superfamily. EntD family.</text>
</comment>
<comment type="caution">
    <text evidence="16">The sequence shown here is derived from an EMBL/GenBank/DDBJ whole genome shotgun (WGS) entry which is preliminary data.</text>
</comment>
<evidence type="ECO:0000256" key="7">
    <source>
        <dbReference type="ARBA" id="ARBA00023191"/>
    </source>
</evidence>
<organism evidence="16 17">
    <name type="scientific">Thalassobius vesicularis</name>
    <dbReference type="NCBI Taxonomy" id="1294297"/>
    <lineage>
        <taxon>Bacteria</taxon>
        <taxon>Pseudomonadati</taxon>
        <taxon>Pseudomonadota</taxon>
        <taxon>Alphaproteobacteria</taxon>
        <taxon>Rhodobacterales</taxon>
        <taxon>Roseobacteraceae</taxon>
        <taxon>Thalassovita</taxon>
    </lineage>
</organism>
<keyword evidence="7" id="KW-0259">Enterobactin biosynthesis</keyword>
<dbReference type="GO" id="GO:0008897">
    <property type="term" value="F:holo-[acyl-carrier-protein] synthase activity"/>
    <property type="evidence" value="ECO:0007669"/>
    <property type="project" value="InterPro"/>
</dbReference>
<feature type="binding site" evidence="12">
    <location>
        <position position="51"/>
    </location>
    <ligand>
        <name>CoA</name>
        <dbReference type="ChEBI" id="CHEBI:57287"/>
    </ligand>
</feature>
<feature type="binding site" evidence="12">
    <location>
        <position position="149"/>
    </location>
    <ligand>
        <name>CoA</name>
        <dbReference type="ChEBI" id="CHEBI:57287"/>
    </ligand>
</feature>
<dbReference type="InterPro" id="IPR003542">
    <property type="entry name" value="Enbac_synth_compD-like"/>
</dbReference>
<keyword evidence="17" id="KW-1185">Reference proteome</keyword>
<dbReference type="PANTHER" id="PTHR38096:SF1">
    <property type="entry name" value="ENTEROBACTIN SYNTHASE COMPONENT D"/>
    <property type="match status" value="1"/>
</dbReference>
<keyword evidence="6 16" id="KW-0808">Transferase</keyword>
<accession>A0A4S3MEL1</accession>
<keyword evidence="13" id="KW-0479">Metal-binding</keyword>
<evidence type="ECO:0000256" key="3">
    <source>
        <dbReference type="ARBA" id="ARBA00008342"/>
    </source>
</evidence>